<keyword evidence="3" id="KW-1185">Reference proteome</keyword>
<dbReference type="STRING" id="29170.A0A368F399"/>
<feature type="region of interest" description="Disordered" evidence="1">
    <location>
        <begin position="37"/>
        <end position="61"/>
    </location>
</feature>
<dbReference type="EMBL" id="JOJR01006850">
    <property type="protein sequence ID" value="RCN26566.1"/>
    <property type="molecule type" value="Genomic_DNA"/>
</dbReference>
<reference evidence="2 3" key="1">
    <citation type="submission" date="2014-10" db="EMBL/GenBank/DDBJ databases">
        <title>Draft genome of the hookworm Ancylostoma caninum.</title>
        <authorList>
            <person name="Mitreva M."/>
        </authorList>
    </citation>
    <scope>NUCLEOTIDE SEQUENCE [LARGE SCALE GENOMIC DNA]</scope>
    <source>
        <strain evidence="2 3">Baltimore</strain>
    </source>
</reference>
<gene>
    <name evidence="2" type="ORF">ANCCAN_27707</name>
</gene>
<evidence type="ECO:0000256" key="1">
    <source>
        <dbReference type="SAM" id="MobiDB-lite"/>
    </source>
</evidence>
<proteinExistence type="predicted"/>
<dbReference type="OrthoDB" id="511287at2759"/>
<evidence type="ECO:0000313" key="3">
    <source>
        <dbReference type="Proteomes" id="UP000252519"/>
    </source>
</evidence>
<sequence length="61" mass="6598">MDDLLAELNELLHAIKVPVVAAGVLYYVQTLLLSEEKTGDPTRSSTVPPGSHFNSTSKSTR</sequence>
<dbReference type="Proteomes" id="UP000252519">
    <property type="component" value="Unassembled WGS sequence"/>
</dbReference>
<organism evidence="2 3">
    <name type="scientific">Ancylostoma caninum</name>
    <name type="common">Dog hookworm</name>
    <dbReference type="NCBI Taxonomy" id="29170"/>
    <lineage>
        <taxon>Eukaryota</taxon>
        <taxon>Metazoa</taxon>
        <taxon>Ecdysozoa</taxon>
        <taxon>Nematoda</taxon>
        <taxon>Chromadorea</taxon>
        <taxon>Rhabditida</taxon>
        <taxon>Rhabditina</taxon>
        <taxon>Rhabditomorpha</taxon>
        <taxon>Strongyloidea</taxon>
        <taxon>Ancylostomatidae</taxon>
        <taxon>Ancylostomatinae</taxon>
        <taxon>Ancylostoma</taxon>
    </lineage>
</organism>
<feature type="compositionally biased region" description="Polar residues" evidence="1">
    <location>
        <begin position="41"/>
        <end position="61"/>
    </location>
</feature>
<protein>
    <submittedName>
        <fullName evidence="2">Uncharacterized protein</fullName>
    </submittedName>
</protein>
<accession>A0A368F399</accession>
<comment type="caution">
    <text evidence="2">The sequence shown here is derived from an EMBL/GenBank/DDBJ whole genome shotgun (WGS) entry which is preliminary data.</text>
</comment>
<evidence type="ECO:0000313" key="2">
    <source>
        <dbReference type="EMBL" id="RCN26566.1"/>
    </source>
</evidence>
<name>A0A368F399_ANCCA</name>
<dbReference type="AlphaFoldDB" id="A0A368F399"/>